<dbReference type="GeneID" id="105910691"/>
<dbReference type="Pfam" id="PF00615">
    <property type="entry name" value="RGS"/>
    <property type="match status" value="1"/>
</dbReference>
<name>A0A8M1KTF7_CLUHA</name>
<dbReference type="SUPFAM" id="SSF48097">
    <property type="entry name" value="Regulator of G-protein signaling, RGS"/>
    <property type="match status" value="1"/>
</dbReference>
<dbReference type="InterPro" id="IPR016137">
    <property type="entry name" value="RGS"/>
</dbReference>
<keyword evidence="2" id="KW-1185">Reference proteome</keyword>
<dbReference type="FunFam" id="1.10.167.10:FF:000001">
    <property type="entry name" value="Putative regulator of g-protein signaling 12"/>
    <property type="match status" value="1"/>
</dbReference>
<accession>A0A8M1KTF7</accession>
<dbReference type="PANTHER" id="PTHR10845">
    <property type="entry name" value="REGULATOR OF G PROTEIN SIGNALING"/>
    <property type="match status" value="1"/>
</dbReference>
<evidence type="ECO:0000313" key="2">
    <source>
        <dbReference type="Proteomes" id="UP000515152"/>
    </source>
</evidence>
<protein>
    <submittedName>
        <fullName evidence="3">Regulator of G-protein signaling 8</fullName>
    </submittedName>
</protein>
<dbReference type="RefSeq" id="XP_042564919.1">
    <property type="nucleotide sequence ID" value="XM_042708985.1"/>
</dbReference>
<dbReference type="Gene3D" id="1.10.167.10">
    <property type="entry name" value="Regulator of G-protein Signalling 4, domain 2"/>
    <property type="match status" value="1"/>
</dbReference>
<dbReference type="OrthoDB" id="196547at2759"/>
<reference evidence="3" key="1">
    <citation type="submission" date="2025-08" db="UniProtKB">
        <authorList>
            <consortium name="RefSeq"/>
        </authorList>
    </citation>
    <scope>IDENTIFICATION</scope>
</reference>
<evidence type="ECO:0000313" key="3">
    <source>
        <dbReference type="RefSeq" id="XP_042564919.1"/>
    </source>
</evidence>
<gene>
    <name evidence="3" type="primary">si:ch211-117l17.6</name>
</gene>
<sequence>MPKCLSYKFNDLIPSGWKTRKFNVLLRRKGQKNNIKCILVRKITENSLRVDRSTKCQSEDNASLGELLKNKYYLAAFREFLQSEFSEENIEFWLACREYRESTAPAHRFLRATDIYQEFLHPMAVKEVNIDQCTRDKVKRSMAETTPWCFDEAELHVLRLMESDSWPRFLRSSACGRLRTEGLIWN</sequence>
<dbReference type="SMART" id="SM00315">
    <property type="entry name" value="RGS"/>
    <property type="match status" value="1"/>
</dbReference>
<proteinExistence type="predicted"/>
<dbReference type="PRINTS" id="PR01301">
    <property type="entry name" value="RGSPROTEIN"/>
</dbReference>
<dbReference type="KEGG" id="char:105910691"/>
<dbReference type="Proteomes" id="UP000515152">
    <property type="component" value="Chromosome 10"/>
</dbReference>
<dbReference type="InterPro" id="IPR044926">
    <property type="entry name" value="RGS_subdomain_2"/>
</dbReference>
<dbReference type="InterPro" id="IPR036305">
    <property type="entry name" value="RGS_sf"/>
</dbReference>
<organism evidence="2 3">
    <name type="scientific">Clupea harengus</name>
    <name type="common">Atlantic herring</name>
    <dbReference type="NCBI Taxonomy" id="7950"/>
    <lineage>
        <taxon>Eukaryota</taxon>
        <taxon>Metazoa</taxon>
        <taxon>Chordata</taxon>
        <taxon>Craniata</taxon>
        <taxon>Vertebrata</taxon>
        <taxon>Euteleostomi</taxon>
        <taxon>Actinopterygii</taxon>
        <taxon>Neopterygii</taxon>
        <taxon>Teleostei</taxon>
        <taxon>Clupei</taxon>
        <taxon>Clupeiformes</taxon>
        <taxon>Clupeoidei</taxon>
        <taxon>Clupeidae</taxon>
        <taxon>Clupea</taxon>
    </lineage>
</organism>
<feature type="domain" description="RGS" evidence="1">
    <location>
        <begin position="63"/>
        <end position="172"/>
    </location>
</feature>
<dbReference type="PANTHER" id="PTHR10845:SF160">
    <property type="entry name" value="REGULATOR OF G-PROTEIN SIGNALING 21"/>
    <property type="match status" value="1"/>
</dbReference>
<evidence type="ECO:0000259" key="1">
    <source>
        <dbReference type="PROSITE" id="PS50132"/>
    </source>
</evidence>
<dbReference type="PROSITE" id="PS50132">
    <property type="entry name" value="RGS"/>
    <property type="match status" value="1"/>
</dbReference>
<dbReference type="AlphaFoldDB" id="A0A8M1KTF7"/>